<keyword evidence="8" id="KW-0342">GTP-binding</keyword>
<keyword evidence="5" id="KW-0547">Nucleotide-binding</keyword>
<name>A0A158P9V0_ANGCA</name>
<evidence type="ECO:0000313" key="12">
    <source>
        <dbReference type="WBParaSite" id="ACAC_0000865601-mRNA-1"/>
    </source>
</evidence>
<organism evidence="11 12">
    <name type="scientific">Angiostrongylus cantonensis</name>
    <name type="common">Rat lungworm</name>
    <dbReference type="NCBI Taxonomy" id="6313"/>
    <lineage>
        <taxon>Eukaryota</taxon>
        <taxon>Metazoa</taxon>
        <taxon>Ecdysozoa</taxon>
        <taxon>Nematoda</taxon>
        <taxon>Chromadorea</taxon>
        <taxon>Rhabditida</taxon>
        <taxon>Rhabditina</taxon>
        <taxon>Rhabditomorpha</taxon>
        <taxon>Strongyloidea</taxon>
        <taxon>Metastrongylidae</taxon>
        <taxon>Angiostrongylus</taxon>
    </lineage>
</organism>
<evidence type="ECO:0000256" key="4">
    <source>
        <dbReference type="ARBA" id="ARBA00022553"/>
    </source>
</evidence>
<accession>A0A158P9V0</accession>
<evidence type="ECO:0000256" key="5">
    <source>
        <dbReference type="ARBA" id="ARBA00022741"/>
    </source>
</evidence>
<dbReference type="PROSITE" id="PS51722">
    <property type="entry name" value="G_TR_2"/>
    <property type="match status" value="1"/>
</dbReference>
<proteinExistence type="inferred from homology"/>
<dbReference type="SUPFAM" id="SSF50447">
    <property type="entry name" value="Translation proteins"/>
    <property type="match status" value="1"/>
</dbReference>
<comment type="catalytic activity">
    <reaction evidence="9">
        <text>GTP + H2O = GDP + phosphate + H(+)</text>
        <dbReference type="Rhea" id="RHEA:19669"/>
        <dbReference type="ChEBI" id="CHEBI:15377"/>
        <dbReference type="ChEBI" id="CHEBI:15378"/>
        <dbReference type="ChEBI" id="CHEBI:37565"/>
        <dbReference type="ChEBI" id="CHEBI:43474"/>
        <dbReference type="ChEBI" id="CHEBI:58189"/>
    </reaction>
    <physiologicalReaction direction="left-to-right" evidence="9">
        <dbReference type="Rhea" id="RHEA:19670"/>
    </physiologicalReaction>
</comment>
<evidence type="ECO:0000259" key="10">
    <source>
        <dbReference type="PROSITE" id="PS51722"/>
    </source>
</evidence>
<dbReference type="InterPro" id="IPR009001">
    <property type="entry name" value="Transl_elong_EF1A/Init_IF2_C"/>
</dbReference>
<dbReference type="InterPro" id="IPR000795">
    <property type="entry name" value="T_Tr_GTP-bd_dom"/>
</dbReference>
<dbReference type="InterPro" id="IPR027417">
    <property type="entry name" value="P-loop_NTPase"/>
</dbReference>
<dbReference type="PANTHER" id="PTHR23115">
    <property type="entry name" value="TRANSLATION FACTOR"/>
    <property type="match status" value="1"/>
</dbReference>
<dbReference type="GO" id="GO:0006412">
    <property type="term" value="P:translation"/>
    <property type="evidence" value="ECO:0007669"/>
    <property type="project" value="UniProtKB-KW"/>
</dbReference>
<dbReference type="CDD" id="cd04093">
    <property type="entry name" value="HBS1_C_III"/>
    <property type="match status" value="1"/>
</dbReference>
<dbReference type="InterPro" id="IPR054696">
    <property type="entry name" value="GTP-eEF1A_C"/>
</dbReference>
<evidence type="ECO:0000256" key="9">
    <source>
        <dbReference type="ARBA" id="ARBA00049117"/>
    </source>
</evidence>
<evidence type="ECO:0000256" key="2">
    <source>
        <dbReference type="ARBA" id="ARBA00007249"/>
    </source>
</evidence>
<keyword evidence="6" id="KW-0378">Hydrolase</keyword>
<dbReference type="STRING" id="6313.A0A158P9V0"/>
<comment type="similarity">
    <text evidence="2">Belongs to the TRAFAC class translation factor GTPase superfamily. Classic translation factor GTPase family. EF-Tu/EF-1A subfamily.</text>
</comment>
<dbReference type="Pfam" id="PF00009">
    <property type="entry name" value="GTP_EFTU"/>
    <property type="match status" value="1"/>
</dbReference>
<dbReference type="AlphaFoldDB" id="A0A158P9V0"/>
<dbReference type="SUPFAM" id="SSF50465">
    <property type="entry name" value="EF-Tu/eEF-1alpha/eIF2-gamma C-terminal domain"/>
    <property type="match status" value="1"/>
</dbReference>
<evidence type="ECO:0000256" key="8">
    <source>
        <dbReference type="ARBA" id="ARBA00023134"/>
    </source>
</evidence>
<dbReference type="GO" id="GO:0005525">
    <property type="term" value="F:GTP binding"/>
    <property type="evidence" value="ECO:0007669"/>
    <property type="project" value="UniProtKB-KW"/>
</dbReference>
<keyword evidence="7" id="KW-0648">Protein biosynthesis</keyword>
<dbReference type="SUPFAM" id="SSF52540">
    <property type="entry name" value="P-loop containing nucleoside triphosphate hydrolases"/>
    <property type="match status" value="1"/>
</dbReference>
<evidence type="ECO:0000313" key="11">
    <source>
        <dbReference type="Proteomes" id="UP000035642"/>
    </source>
</evidence>
<evidence type="ECO:0000256" key="7">
    <source>
        <dbReference type="ARBA" id="ARBA00022917"/>
    </source>
</evidence>
<evidence type="ECO:0000256" key="3">
    <source>
        <dbReference type="ARBA" id="ARBA00022490"/>
    </source>
</evidence>
<dbReference type="FunFam" id="3.40.50.300:FF:000204">
    <property type="entry name" value="Translation elongation factor Tu"/>
    <property type="match status" value="1"/>
</dbReference>
<dbReference type="Gene3D" id="3.40.50.300">
    <property type="entry name" value="P-loop containing nucleotide triphosphate hydrolases"/>
    <property type="match status" value="1"/>
</dbReference>
<dbReference type="GO" id="GO:0003924">
    <property type="term" value="F:GTPase activity"/>
    <property type="evidence" value="ECO:0007669"/>
    <property type="project" value="InterPro"/>
</dbReference>
<dbReference type="Proteomes" id="UP000035642">
    <property type="component" value="Unassembled WGS sequence"/>
</dbReference>
<evidence type="ECO:0000256" key="1">
    <source>
        <dbReference type="ARBA" id="ARBA00004496"/>
    </source>
</evidence>
<feature type="domain" description="Tr-type G" evidence="10">
    <location>
        <begin position="29"/>
        <end position="256"/>
    </location>
</feature>
<sequence length="455" mass="49820">LVYFRLSQLASIASTPVTPKKTRYREETKQLINLVVVGHVDAGKSTLMGHLLYQLGYVDQRTIHKYRQESARSGKGSFAFAWVLDETEEERYSRGVTMDVAKTSFETISKRVVLLDAPGHKDFIPNMITGASQADAAILVINSARGEFETGFENGGQTHEHAMLLRSLGVGQVVVAVNKLDTVDWSQDRFHEIATIMELFLTKQAGFNHVRYVPVSGLDGDNLSDRIQSNHPLAKWYSGPCLLELIGKAHLFFVLYCSALRFLESMVSMGRVSLSGKIVSGEVETGDKLYIMPTGDAAVVKACSNDNGGTVDICMAGDQVLLTLNGIFEADTIHTGHVIVSGGQDVLMPCRHFVARIVVLDIAPIVKGIKAELYCHSLCESCTVVKLLSSINKGDGSVIKKQPRFLAKQMSGIVEILTDREVAIETYTKCKALGRITIRARGKTIAAGIVERKLS</sequence>
<evidence type="ECO:0000256" key="6">
    <source>
        <dbReference type="ARBA" id="ARBA00022801"/>
    </source>
</evidence>
<keyword evidence="4" id="KW-0597">Phosphoprotein</keyword>
<dbReference type="GO" id="GO:0005737">
    <property type="term" value="C:cytoplasm"/>
    <property type="evidence" value="ECO:0007669"/>
    <property type="project" value="UniProtKB-SubCell"/>
</dbReference>
<dbReference type="CDD" id="cd01883">
    <property type="entry name" value="EF1_alpha"/>
    <property type="match status" value="1"/>
</dbReference>
<comment type="subcellular location">
    <subcellularLocation>
        <location evidence="1">Cytoplasm</location>
    </subcellularLocation>
</comment>
<reference evidence="12" key="2">
    <citation type="submission" date="2016-04" db="UniProtKB">
        <authorList>
            <consortium name="WormBaseParasite"/>
        </authorList>
    </citation>
    <scope>IDENTIFICATION</scope>
</reference>
<dbReference type="InterPro" id="IPR009000">
    <property type="entry name" value="Transl_B-barrel_sf"/>
</dbReference>
<reference evidence="11" key="1">
    <citation type="submission" date="2012-09" db="EMBL/GenBank/DDBJ databases">
        <authorList>
            <person name="Martin A.A."/>
        </authorList>
    </citation>
    <scope>NUCLEOTIDE SEQUENCE</scope>
</reference>
<protein>
    <submittedName>
        <fullName evidence="12">Tr-type G domain-containing protein</fullName>
    </submittedName>
</protein>
<dbReference type="InterPro" id="IPR050100">
    <property type="entry name" value="TRAFAC_GTPase_members"/>
</dbReference>
<keyword evidence="3" id="KW-0963">Cytoplasm</keyword>
<dbReference type="Gene3D" id="2.40.30.10">
    <property type="entry name" value="Translation factors"/>
    <property type="match status" value="2"/>
</dbReference>
<keyword evidence="11" id="KW-1185">Reference proteome</keyword>
<dbReference type="Pfam" id="PF22594">
    <property type="entry name" value="GTP-eEF1A_C"/>
    <property type="match status" value="1"/>
</dbReference>
<dbReference type="PRINTS" id="PR00315">
    <property type="entry name" value="ELONGATNFCT"/>
</dbReference>
<dbReference type="WBParaSite" id="ACAC_0000865601-mRNA-1">
    <property type="protein sequence ID" value="ACAC_0000865601-mRNA-1"/>
    <property type="gene ID" value="ACAC_0000865601"/>
</dbReference>